<evidence type="ECO:0000256" key="2">
    <source>
        <dbReference type="ARBA" id="ARBA00023315"/>
    </source>
</evidence>
<organism evidence="4 5">
    <name type="scientific">Microbacterium ginsengiterrae</name>
    <dbReference type="NCBI Taxonomy" id="546115"/>
    <lineage>
        <taxon>Bacteria</taxon>
        <taxon>Bacillati</taxon>
        <taxon>Actinomycetota</taxon>
        <taxon>Actinomycetes</taxon>
        <taxon>Micrococcales</taxon>
        <taxon>Microbacteriaceae</taxon>
        <taxon>Microbacterium</taxon>
    </lineage>
</organism>
<accession>A0A7W9FA90</accession>
<dbReference type="PANTHER" id="PTHR43877:SF5">
    <property type="entry name" value="BLL8307 PROTEIN"/>
    <property type="match status" value="1"/>
</dbReference>
<dbReference type="AlphaFoldDB" id="A0A7W9FA90"/>
<keyword evidence="5" id="KW-1185">Reference proteome</keyword>
<evidence type="ECO:0000313" key="4">
    <source>
        <dbReference type="EMBL" id="MBB5742016.1"/>
    </source>
</evidence>
<evidence type="ECO:0000259" key="3">
    <source>
        <dbReference type="PROSITE" id="PS51186"/>
    </source>
</evidence>
<dbReference type="InterPro" id="IPR050832">
    <property type="entry name" value="Bact_Acetyltransf"/>
</dbReference>
<dbReference type="Proteomes" id="UP000517712">
    <property type="component" value="Unassembled WGS sequence"/>
</dbReference>
<dbReference type="InterPro" id="IPR000182">
    <property type="entry name" value="GNAT_dom"/>
</dbReference>
<dbReference type="RefSeq" id="WP_184281369.1">
    <property type="nucleotide sequence ID" value="NZ_BAAAPG010000003.1"/>
</dbReference>
<name>A0A7W9FA90_9MICO</name>
<proteinExistence type="predicted"/>
<keyword evidence="1 4" id="KW-0808">Transferase</keyword>
<dbReference type="Gene3D" id="3.40.630.30">
    <property type="match status" value="1"/>
</dbReference>
<dbReference type="EC" id="2.3.1.-" evidence="4"/>
<dbReference type="InterPro" id="IPR016181">
    <property type="entry name" value="Acyl_CoA_acyltransferase"/>
</dbReference>
<comment type="caution">
    <text evidence="4">The sequence shown here is derived from an EMBL/GenBank/DDBJ whole genome shotgun (WGS) entry which is preliminary data.</text>
</comment>
<feature type="domain" description="N-acetyltransferase" evidence="3">
    <location>
        <begin position="9"/>
        <end position="153"/>
    </location>
</feature>
<protein>
    <submittedName>
        <fullName evidence="4">Putative acetyltransferase</fullName>
        <ecNumber evidence="4">2.3.1.-</ecNumber>
    </submittedName>
</protein>
<reference evidence="4 5" key="1">
    <citation type="submission" date="2020-08" db="EMBL/GenBank/DDBJ databases">
        <title>Sequencing the genomes of 1000 actinobacteria strains.</title>
        <authorList>
            <person name="Klenk H.-P."/>
        </authorList>
    </citation>
    <scope>NUCLEOTIDE SEQUENCE [LARGE SCALE GENOMIC DNA]</scope>
    <source>
        <strain evidence="4 5">DSM 24823</strain>
    </source>
</reference>
<dbReference type="SUPFAM" id="SSF55729">
    <property type="entry name" value="Acyl-CoA N-acyltransferases (Nat)"/>
    <property type="match status" value="1"/>
</dbReference>
<evidence type="ECO:0000313" key="5">
    <source>
        <dbReference type="Proteomes" id="UP000517712"/>
    </source>
</evidence>
<dbReference type="EMBL" id="JACHMU010000001">
    <property type="protein sequence ID" value="MBB5742016.1"/>
    <property type="molecule type" value="Genomic_DNA"/>
</dbReference>
<dbReference type="PANTHER" id="PTHR43877">
    <property type="entry name" value="AMINOALKYLPHOSPHONATE N-ACETYLTRANSFERASE-RELATED-RELATED"/>
    <property type="match status" value="1"/>
</dbReference>
<gene>
    <name evidence="4" type="ORF">HD600_000513</name>
</gene>
<dbReference type="Pfam" id="PF00583">
    <property type="entry name" value="Acetyltransf_1"/>
    <property type="match status" value="1"/>
</dbReference>
<sequence length="166" mass="18779">MWQFRDDDLTDPRSRAFVLEHLADMYRQSPDESVHALDVDALRAPEVRFVTVWRDEEILAVGGYRRTGPQDAELKSMRTAPSVRGQGLGRLLLRHLTDLARAEGITTLWLETGSTADFRAARGLYLSEGYTPCGPFGDYREDPESVFYRRDLTQGSMQAVPGTLEQ</sequence>
<keyword evidence="2 4" id="KW-0012">Acyltransferase</keyword>
<dbReference type="PROSITE" id="PS51186">
    <property type="entry name" value="GNAT"/>
    <property type="match status" value="1"/>
</dbReference>
<dbReference type="GO" id="GO:0016747">
    <property type="term" value="F:acyltransferase activity, transferring groups other than amino-acyl groups"/>
    <property type="evidence" value="ECO:0007669"/>
    <property type="project" value="InterPro"/>
</dbReference>
<evidence type="ECO:0000256" key="1">
    <source>
        <dbReference type="ARBA" id="ARBA00022679"/>
    </source>
</evidence>